<feature type="transmembrane region" description="Helical" evidence="1">
    <location>
        <begin position="12"/>
        <end position="34"/>
    </location>
</feature>
<keyword evidence="1" id="KW-1133">Transmembrane helix</keyword>
<dbReference type="STRING" id="29433.MOVS_00895"/>
<sequence>MYCREKAFKIIFKILLSFVIIILVAAALGFGYLLSKEQTQGEVSWQSCYRPTFWSWFSLPPPAQLQCAAIELPLDDTQDKTITIAMTRLPSANADAKDLLLLSDGPGGHSLDMIDWLSEDEYTRTLKDSFHVLGVAQRGVKPSTAID</sequence>
<organism evidence="3 5">
    <name type="scientific">Moraxella ovis</name>
    <dbReference type="NCBI Taxonomy" id="29433"/>
    <lineage>
        <taxon>Bacteria</taxon>
        <taxon>Pseudomonadati</taxon>
        <taxon>Pseudomonadota</taxon>
        <taxon>Gammaproteobacteria</taxon>
        <taxon>Moraxellales</taxon>
        <taxon>Moraxellaceae</taxon>
        <taxon>Moraxella</taxon>
    </lineage>
</organism>
<dbReference type="EMBL" id="UGPW01000001">
    <property type="protein sequence ID" value="STY86216.1"/>
    <property type="molecule type" value="Genomic_DNA"/>
</dbReference>
<protein>
    <recommendedName>
        <fullName evidence="6">Alpha/beta hydrolase family</fullName>
    </recommendedName>
</protein>
<dbReference type="EMBL" id="CP011158">
    <property type="protein sequence ID" value="ANB90792.1"/>
    <property type="molecule type" value="Genomic_DNA"/>
</dbReference>
<dbReference type="Proteomes" id="UP000076765">
    <property type="component" value="Chromosome"/>
</dbReference>
<accession>A0A378PII3</accession>
<keyword evidence="1" id="KW-0812">Transmembrane</keyword>
<keyword evidence="4" id="KW-1185">Reference proteome</keyword>
<dbReference type="AlphaFoldDB" id="A0A378PII3"/>
<dbReference type="Proteomes" id="UP000255102">
    <property type="component" value="Unassembled WGS sequence"/>
</dbReference>
<evidence type="ECO:0000313" key="3">
    <source>
        <dbReference type="EMBL" id="STY86216.1"/>
    </source>
</evidence>
<proteinExistence type="predicted"/>
<evidence type="ECO:0000313" key="2">
    <source>
        <dbReference type="EMBL" id="ANB90792.1"/>
    </source>
</evidence>
<keyword evidence="1" id="KW-0472">Membrane</keyword>
<dbReference type="KEGG" id="moi:MOVS_00895"/>
<name>A0A378PII3_9GAMM</name>
<evidence type="ECO:0000313" key="4">
    <source>
        <dbReference type="Proteomes" id="UP000076765"/>
    </source>
</evidence>
<evidence type="ECO:0000313" key="5">
    <source>
        <dbReference type="Proteomes" id="UP000255102"/>
    </source>
</evidence>
<reference evidence="3 5" key="2">
    <citation type="submission" date="2018-06" db="EMBL/GenBank/DDBJ databases">
        <authorList>
            <consortium name="Pathogen Informatics"/>
            <person name="Doyle S."/>
        </authorList>
    </citation>
    <scope>NUCLEOTIDE SEQUENCE [LARGE SCALE GENOMIC DNA]</scope>
    <source>
        <strain evidence="3 5">NCTC11227</strain>
    </source>
</reference>
<evidence type="ECO:0008006" key="6">
    <source>
        <dbReference type="Google" id="ProtNLM"/>
    </source>
</evidence>
<reference evidence="2 4" key="1">
    <citation type="submission" date="2015-04" db="EMBL/GenBank/DDBJ databases">
        <authorList>
            <person name="Calcutt M.J."/>
            <person name="Foecking M.F."/>
        </authorList>
    </citation>
    <scope>NUCLEOTIDE SEQUENCE [LARGE SCALE GENOMIC DNA]</scope>
    <source>
        <strain evidence="2 4">199/55</strain>
    </source>
</reference>
<evidence type="ECO:0000256" key="1">
    <source>
        <dbReference type="SAM" id="Phobius"/>
    </source>
</evidence>
<gene>
    <name evidence="2" type="ORF">MOVS_00895</name>
    <name evidence="3" type="ORF">NCTC11227_00186</name>
</gene>